<keyword evidence="3" id="KW-1185">Reference proteome</keyword>
<keyword evidence="1" id="KW-0732">Signal</keyword>
<dbReference type="AlphaFoldDB" id="A0A919MQN2"/>
<gene>
    <name evidence="2" type="ORF">Ani05nite_73600</name>
</gene>
<reference evidence="2" key="1">
    <citation type="submission" date="2021-01" db="EMBL/GenBank/DDBJ databases">
        <title>Whole genome shotgun sequence of Actinoplanes nipponensis NBRC 14063.</title>
        <authorList>
            <person name="Komaki H."/>
            <person name="Tamura T."/>
        </authorList>
    </citation>
    <scope>NUCLEOTIDE SEQUENCE</scope>
    <source>
        <strain evidence="2">NBRC 14063</strain>
    </source>
</reference>
<dbReference type="PROSITE" id="PS51318">
    <property type="entry name" value="TAT"/>
    <property type="match status" value="1"/>
</dbReference>
<evidence type="ECO:0000313" key="2">
    <source>
        <dbReference type="EMBL" id="GIE53826.1"/>
    </source>
</evidence>
<comment type="caution">
    <text evidence="2">The sequence shown here is derived from an EMBL/GenBank/DDBJ whole genome shotgun (WGS) entry which is preliminary data.</text>
</comment>
<name>A0A919MQN2_9ACTN</name>
<proteinExistence type="predicted"/>
<accession>A0A919MQN2</accession>
<feature type="signal peptide" evidence="1">
    <location>
        <begin position="1"/>
        <end position="28"/>
    </location>
</feature>
<sequence>MPSPVTRFTAILAGAGLALAGAAAPAAAAGPTFALRAGAATASGSYAFMMSIPERPVPPIRIRGTLTVAGPGRCGVVQLAQNGPADGIEWRTLARRCGPGRRAFGAEPGYLWGGFAPQLRLCVGRTVAKAELGRRCAVHHPPAEH</sequence>
<dbReference type="RefSeq" id="WP_203776166.1">
    <property type="nucleotide sequence ID" value="NZ_BAAAYJ010000059.1"/>
</dbReference>
<evidence type="ECO:0000313" key="3">
    <source>
        <dbReference type="Proteomes" id="UP000647172"/>
    </source>
</evidence>
<evidence type="ECO:0008006" key="4">
    <source>
        <dbReference type="Google" id="ProtNLM"/>
    </source>
</evidence>
<protein>
    <recommendedName>
        <fullName evidence="4">Neocarzinostatin family protein</fullName>
    </recommendedName>
</protein>
<organism evidence="2 3">
    <name type="scientific">Actinoplanes nipponensis</name>
    <dbReference type="NCBI Taxonomy" id="135950"/>
    <lineage>
        <taxon>Bacteria</taxon>
        <taxon>Bacillati</taxon>
        <taxon>Actinomycetota</taxon>
        <taxon>Actinomycetes</taxon>
        <taxon>Micromonosporales</taxon>
        <taxon>Micromonosporaceae</taxon>
        <taxon>Actinoplanes</taxon>
    </lineage>
</organism>
<evidence type="ECO:0000256" key="1">
    <source>
        <dbReference type="SAM" id="SignalP"/>
    </source>
</evidence>
<dbReference type="InterPro" id="IPR006311">
    <property type="entry name" value="TAT_signal"/>
</dbReference>
<feature type="chain" id="PRO_5036858268" description="Neocarzinostatin family protein" evidence="1">
    <location>
        <begin position="29"/>
        <end position="145"/>
    </location>
</feature>
<dbReference type="Proteomes" id="UP000647172">
    <property type="component" value="Unassembled WGS sequence"/>
</dbReference>
<dbReference type="EMBL" id="BOMQ01000090">
    <property type="protein sequence ID" value="GIE53826.1"/>
    <property type="molecule type" value="Genomic_DNA"/>
</dbReference>